<reference evidence="1 2" key="1">
    <citation type="submission" date="2016-11" db="EMBL/GenBank/DDBJ databases">
        <title>The macronuclear genome of Stentor coeruleus: a giant cell with tiny introns.</title>
        <authorList>
            <person name="Slabodnick M."/>
            <person name="Ruby J.G."/>
            <person name="Reiff S.B."/>
            <person name="Swart E.C."/>
            <person name="Gosai S."/>
            <person name="Prabakaran S."/>
            <person name="Witkowska E."/>
            <person name="Larue G.E."/>
            <person name="Fisher S."/>
            <person name="Freeman R.M."/>
            <person name="Gunawardena J."/>
            <person name="Chu W."/>
            <person name="Stover N.A."/>
            <person name="Gregory B.D."/>
            <person name="Nowacki M."/>
            <person name="Derisi J."/>
            <person name="Roy S.W."/>
            <person name="Marshall W.F."/>
            <person name="Sood P."/>
        </authorList>
    </citation>
    <scope>NUCLEOTIDE SEQUENCE [LARGE SCALE GENOMIC DNA]</scope>
    <source>
        <strain evidence="1">WM001</strain>
    </source>
</reference>
<protein>
    <submittedName>
        <fullName evidence="1">Uncharacterized protein</fullName>
    </submittedName>
</protein>
<dbReference type="AlphaFoldDB" id="A0A1R2CI07"/>
<proteinExistence type="predicted"/>
<accession>A0A1R2CI07</accession>
<comment type="caution">
    <text evidence="1">The sequence shown here is derived from an EMBL/GenBank/DDBJ whole genome shotgun (WGS) entry which is preliminary data.</text>
</comment>
<gene>
    <name evidence="1" type="ORF">SteCoe_9404</name>
</gene>
<evidence type="ECO:0000313" key="2">
    <source>
        <dbReference type="Proteomes" id="UP000187209"/>
    </source>
</evidence>
<dbReference type="Proteomes" id="UP000187209">
    <property type="component" value="Unassembled WGS sequence"/>
</dbReference>
<keyword evidence="2" id="KW-1185">Reference proteome</keyword>
<organism evidence="1 2">
    <name type="scientific">Stentor coeruleus</name>
    <dbReference type="NCBI Taxonomy" id="5963"/>
    <lineage>
        <taxon>Eukaryota</taxon>
        <taxon>Sar</taxon>
        <taxon>Alveolata</taxon>
        <taxon>Ciliophora</taxon>
        <taxon>Postciliodesmatophora</taxon>
        <taxon>Heterotrichea</taxon>
        <taxon>Heterotrichida</taxon>
        <taxon>Stentoridae</taxon>
        <taxon>Stentor</taxon>
    </lineage>
</organism>
<dbReference type="EMBL" id="MPUH01000146">
    <property type="protein sequence ID" value="OMJ88623.1"/>
    <property type="molecule type" value="Genomic_DNA"/>
</dbReference>
<sequence length="224" mass="26329">MKNNLKKLLHKTRQSQISDLQASYECLKTRIFEHEKQLEEIETPENKIARELMYFVKENKDKIINNTLVEDKLNYIEELTCIKEVELEKIKIEYLDAKKSIMKGIRYDKDRMSKQKPEIEDMVMKIKDRMSAKGALEKELSMSRESEIKYKMETVDIQTARDKAKVIVRKALKIKLNTVNQKILKAKNNKARMVSSIKERAKNIEAIEMELGMLKSEILSIDDT</sequence>
<evidence type="ECO:0000313" key="1">
    <source>
        <dbReference type="EMBL" id="OMJ88623.1"/>
    </source>
</evidence>
<name>A0A1R2CI07_9CILI</name>